<evidence type="ECO:0000313" key="3">
    <source>
        <dbReference type="EMBL" id="OMH82482.1"/>
    </source>
</evidence>
<feature type="region of interest" description="Disordered" evidence="2">
    <location>
        <begin position="317"/>
        <end position="422"/>
    </location>
</feature>
<keyword evidence="4" id="KW-1185">Reference proteome</keyword>
<gene>
    <name evidence="3" type="ORF">AX774_g4034</name>
</gene>
<feature type="compositionally biased region" description="Basic and acidic residues" evidence="2">
    <location>
        <begin position="517"/>
        <end position="528"/>
    </location>
</feature>
<evidence type="ECO:0000313" key="4">
    <source>
        <dbReference type="Proteomes" id="UP000188320"/>
    </source>
</evidence>
<feature type="region of interest" description="Disordered" evidence="2">
    <location>
        <begin position="177"/>
        <end position="203"/>
    </location>
</feature>
<feature type="compositionally biased region" description="Basic and acidic residues" evidence="2">
    <location>
        <begin position="184"/>
        <end position="203"/>
    </location>
</feature>
<sequence length="1139" mass="126684">MEKRRVDIRSIPNISIEERVLKYIGESNKMISSERGEVFGGRVSNSTSSKSSASNSGTSRSGETKVRDFRADYSDKRSIRGMLDKRAGMHDATKTISRFGRVNNGTEARGQTKLEIPTAPVPKIDFSFKKNGIGNSDRLRTINKRPEPKLRDREKPNLGIQKATATQRVTLEFEGNAAPNNARKYQEKERKNHGVSEEGDGDLHKRTESLYNKLQALESKAKVMGYNVVGKSESSDSMQHLPAIPASTTATIQAPTSITGTPLAMRSKLEFKSNKDNRLISPVYLGASHRTRDSIQAQVDKKVEINSKIKSKMTKTTTPMANNTFGSNVRGVRDSNHLAHFNNPNSANTLAKGPQKTADPREVKRRGIPKPSVIPSTAPLKPGLVSIDSKNKINGSNNNNNNNEKNTTNTNTGSGPNKSVGVEGRKFANSVSVVKKQVELINQNVPTNTGKPPQYKPELCIKKPFLTRVGSSKHTTGTNNTTGAKKESGINKMLNVVRTKSRQVKAAVLGLGLMGGDHSHNNHSDNSNKKPAVSNDVNISTTRNISITTRNPLVDNKTSNGAKDATEIKNAAIVNSDINETITDKRGAEPDSRSTVNPRIANNIVKKSNDVTENDLTMCITSTNNYTVTADNEHQENELTLLNNNNIKRTSTRASRSKGSKIQKLVDMFDKNSTHNSLVSDKLSETQSRSVKLKESFGAQSICSSQSKMEELVSIHLNRSTGYEMLPDRLSILLPPGNRDDHLYLDSKKSSMLFPIEYDEIKDKGSRESVNTSFYLKKIEELESKISELQKERVKEASDYRMLLESKEDVIFEMEMNIEEKNKQLQSISVELENERLKVKEITSHSNNLSIQLNSMAEEFNTYKKSAQLTPAPLTNFSMNSTVSNNSLETLHSYNSKLTKELNSVKSLLSLKNSEISQLSVENSKKQEEIHSLQDTIYQLKDLITLNSKNFNKYQQQVQSHFVKLQAKANLLSHNRDRLLADLNMYKIMDGHSPHYCGFVEKTNELEDLVERLVSNSRFLITTIEQLTGSPYFFGPLFSKNEDGSVDDFLLSVDLSKLADSRSNSNFIFRPPSPTDSILSSVSSTSYNDCNDSKLSSLSSSNPSLFIHDVHDNEQSVYSNNNISKNSYHSSTNPGFLLY</sequence>
<dbReference type="EMBL" id="LSSK01000654">
    <property type="protein sequence ID" value="OMH82482.1"/>
    <property type="molecule type" value="Genomic_DNA"/>
</dbReference>
<feature type="region of interest" description="Disordered" evidence="2">
    <location>
        <begin position="1118"/>
        <end position="1139"/>
    </location>
</feature>
<dbReference type="AlphaFoldDB" id="A0A1R1PNL4"/>
<feature type="region of interest" description="Disordered" evidence="2">
    <location>
        <begin position="516"/>
        <end position="535"/>
    </location>
</feature>
<name>A0A1R1PNL4_ZANCU</name>
<feature type="compositionally biased region" description="Low complexity" evidence="2">
    <location>
        <begin position="392"/>
        <end position="419"/>
    </location>
</feature>
<keyword evidence="1" id="KW-0175">Coiled coil</keyword>
<evidence type="ECO:0000256" key="2">
    <source>
        <dbReference type="SAM" id="MobiDB-lite"/>
    </source>
</evidence>
<reference evidence="4" key="1">
    <citation type="submission" date="2017-01" db="EMBL/GenBank/DDBJ databases">
        <authorList>
            <person name="Wang Y."/>
            <person name="White M."/>
            <person name="Kvist S."/>
            <person name="Moncalvo J.-M."/>
        </authorList>
    </citation>
    <scope>NUCLEOTIDE SEQUENCE [LARGE SCALE GENOMIC DNA]</scope>
    <source>
        <strain evidence="4">COL-18-3</strain>
    </source>
</reference>
<organism evidence="3 4">
    <name type="scientific">Zancudomyces culisetae</name>
    <name type="common">Gut fungus</name>
    <name type="synonym">Smittium culisetae</name>
    <dbReference type="NCBI Taxonomy" id="1213189"/>
    <lineage>
        <taxon>Eukaryota</taxon>
        <taxon>Fungi</taxon>
        <taxon>Fungi incertae sedis</taxon>
        <taxon>Zoopagomycota</taxon>
        <taxon>Kickxellomycotina</taxon>
        <taxon>Harpellomycetes</taxon>
        <taxon>Harpellales</taxon>
        <taxon>Legeriomycetaceae</taxon>
        <taxon>Zancudomyces</taxon>
    </lineage>
</organism>
<feature type="coiled-coil region" evidence="1">
    <location>
        <begin position="772"/>
        <end position="838"/>
    </location>
</feature>
<comment type="caution">
    <text evidence="3">The sequence shown here is derived from an EMBL/GenBank/DDBJ whole genome shotgun (WGS) entry which is preliminary data.</text>
</comment>
<dbReference type="Proteomes" id="UP000188320">
    <property type="component" value="Unassembled WGS sequence"/>
</dbReference>
<protein>
    <submittedName>
        <fullName evidence="3">Uncharacterized protein</fullName>
    </submittedName>
</protein>
<feature type="compositionally biased region" description="Low complexity" evidence="2">
    <location>
        <begin position="40"/>
        <end position="61"/>
    </location>
</feature>
<evidence type="ECO:0000256" key="1">
    <source>
        <dbReference type="SAM" id="Coils"/>
    </source>
</evidence>
<proteinExistence type="predicted"/>
<feature type="region of interest" description="Disordered" evidence="2">
    <location>
        <begin position="34"/>
        <end position="69"/>
    </location>
</feature>
<accession>A0A1R1PNL4</accession>